<evidence type="ECO:0000313" key="9">
    <source>
        <dbReference type="Proteomes" id="UP000030416"/>
    </source>
</evidence>
<evidence type="ECO:0000256" key="4">
    <source>
        <dbReference type="ARBA" id="ARBA00022989"/>
    </source>
</evidence>
<accession>A0A0A3IAJ1</accession>
<dbReference type="PANTHER" id="PTHR30294">
    <property type="entry name" value="MEMBRANE COMPONENT OF ABC TRANSPORTER YHHJ-RELATED"/>
    <property type="match status" value="1"/>
</dbReference>
<evidence type="ECO:0000256" key="5">
    <source>
        <dbReference type="ARBA" id="ARBA00023136"/>
    </source>
</evidence>
<dbReference type="Proteomes" id="UP000030416">
    <property type="component" value="Unassembled WGS sequence"/>
</dbReference>
<sequence length="407" mass="47294">MRKINNILFFIYQYLRQLQKKWKSLLLLFVFPIFIISIGAFMVISLIDTSTNSKINVALVDDDQTEETKMISSFLKTSFSHDGTIEMNLMDEEEAKKQIEDNRISAYIILPKHFTESMYNGESLTIPIVGNPQQTTNSFIVKELVESFTRYIESAQANILTVYDYARKTNMSDSEFQSYRYELFMEFTLFTLGKDQLVKEKTVTNLATSSPIHFFTFSGWFLAFTIWLFGFYELLRKDESISLIIRLKLFGVTIWQKILARIIVSFASSVVLALIGLIAITNYFTFELYIIDYLRLLHYLTLYGFILLVGISIIDVWIKTKKMAILIQVIFLFSVIITSGSIIPSIYLPISLQDYLPFIFSHETFNWITDIALEGRNYAEYTSLTITTIIGFIILWISTFVKERWVS</sequence>
<dbReference type="Pfam" id="PF12698">
    <property type="entry name" value="ABC2_membrane_3"/>
    <property type="match status" value="1"/>
</dbReference>
<dbReference type="GO" id="GO:0140359">
    <property type="term" value="F:ABC-type transporter activity"/>
    <property type="evidence" value="ECO:0007669"/>
    <property type="project" value="InterPro"/>
</dbReference>
<evidence type="ECO:0000256" key="2">
    <source>
        <dbReference type="ARBA" id="ARBA00022475"/>
    </source>
</evidence>
<dbReference type="STRING" id="1384049.CD29_04515"/>
<feature type="transmembrane region" description="Helical" evidence="6">
    <location>
        <begin position="258"/>
        <end position="284"/>
    </location>
</feature>
<proteinExistence type="predicted"/>
<dbReference type="AlphaFoldDB" id="A0A0A3IAJ1"/>
<reference evidence="8 9" key="1">
    <citation type="submission" date="2014-02" db="EMBL/GenBank/DDBJ databases">
        <title>Draft genome sequence of Lysinibacillus manganicus DSM 26584T.</title>
        <authorList>
            <person name="Zhang F."/>
            <person name="Wang G."/>
            <person name="Zhang L."/>
        </authorList>
    </citation>
    <scope>NUCLEOTIDE SEQUENCE [LARGE SCALE GENOMIC DNA]</scope>
    <source>
        <strain evidence="8 9">DSM 26584</strain>
    </source>
</reference>
<keyword evidence="3 6" id="KW-0812">Transmembrane</keyword>
<keyword evidence="5 6" id="KW-0472">Membrane</keyword>
<feature type="transmembrane region" description="Helical" evidence="6">
    <location>
        <begin position="25"/>
        <end position="47"/>
    </location>
</feature>
<organism evidence="8 9">
    <name type="scientific">Ureibacillus manganicus DSM 26584</name>
    <dbReference type="NCBI Taxonomy" id="1384049"/>
    <lineage>
        <taxon>Bacteria</taxon>
        <taxon>Bacillati</taxon>
        <taxon>Bacillota</taxon>
        <taxon>Bacilli</taxon>
        <taxon>Bacillales</taxon>
        <taxon>Caryophanaceae</taxon>
        <taxon>Ureibacillus</taxon>
    </lineage>
</organism>
<protein>
    <recommendedName>
        <fullName evidence="7">ABC-2 type transporter transmembrane domain-containing protein</fullName>
    </recommendedName>
</protein>
<dbReference type="InterPro" id="IPR051449">
    <property type="entry name" value="ABC-2_transporter_component"/>
</dbReference>
<keyword evidence="9" id="KW-1185">Reference proteome</keyword>
<feature type="transmembrane region" description="Helical" evidence="6">
    <location>
        <begin position="296"/>
        <end position="318"/>
    </location>
</feature>
<dbReference type="InterPro" id="IPR013525">
    <property type="entry name" value="ABC2_TM"/>
</dbReference>
<dbReference type="PANTHER" id="PTHR30294:SF29">
    <property type="entry name" value="MULTIDRUG ABC TRANSPORTER PERMEASE YBHS-RELATED"/>
    <property type="match status" value="1"/>
</dbReference>
<keyword evidence="2" id="KW-1003">Cell membrane</keyword>
<name>A0A0A3IAJ1_9BACL</name>
<dbReference type="eggNOG" id="COG0842">
    <property type="taxonomic scope" value="Bacteria"/>
</dbReference>
<comment type="subcellular location">
    <subcellularLocation>
        <location evidence="1">Cell membrane</location>
        <topology evidence="1">Multi-pass membrane protein</topology>
    </subcellularLocation>
</comment>
<dbReference type="GO" id="GO:0005886">
    <property type="term" value="C:plasma membrane"/>
    <property type="evidence" value="ECO:0007669"/>
    <property type="project" value="UniProtKB-SubCell"/>
</dbReference>
<feature type="transmembrane region" description="Helical" evidence="6">
    <location>
        <begin position="212"/>
        <end position="235"/>
    </location>
</feature>
<evidence type="ECO:0000256" key="3">
    <source>
        <dbReference type="ARBA" id="ARBA00022692"/>
    </source>
</evidence>
<dbReference type="RefSeq" id="WP_036183314.1">
    <property type="nucleotide sequence ID" value="NZ_AVDA01000004.1"/>
</dbReference>
<evidence type="ECO:0000259" key="7">
    <source>
        <dbReference type="Pfam" id="PF12698"/>
    </source>
</evidence>
<evidence type="ECO:0000313" key="8">
    <source>
        <dbReference type="EMBL" id="KGR79803.1"/>
    </source>
</evidence>
<feature type="domain" description="ABC-2 type transporter transmembrane" evidence="7">
    <location>
        <begin position="23"/>
        <end position="398"/>
    </location>
</feature>
<dbReference type="Gene3D" id="3.40.1710.10">
    <property type="entry name" value="abc type-2 transporter like domain"/>
    <property type="match status" value="1"/>
</dbReference>
<evidence type="ECO:0000256" key="6">
    <source>
        <dbReference type="SAM" id="Phobius"/>
    </source>
</evidence>
<dbReference type="EMBL" id="JPVN01000004">
    <property type="protein sequence ID" value="KGR79803.1"/>
    <property type="molecule type" value="Genomic_DNA"/>
</dbReference>
<comment type="caution">
    <text evidence="8">The sequence shown here is derived from an EMBL/GenBank/DDBJ whole genome shotgun (WGS) entry which is preliminary data.</text>
</comment>
<feature type="transmembrane region" description="Helical" evidence="6">
    <location>
        <begin position="325"/>
        <end position="347"/>
    </location>
</feature>
<feature type="transmembrane region" description="Helical" evidence="6">
    <location>
        <begin position="381"/>
        <end position="401"/>
    </location>
</feature>
<gene>
    <name evidence="8" type="ORF">CD29_04515</name>
</gene>
<keyword evidence="4 6" id="KW-1133">Transmembrane helix</keyword>
<evidence type="ECO:0000256" key="1">
    <source>
        <dbReference type="ARBA" id="ARBA00004651"/>
    </source>
</evidence>